<dbReference type="EMBL" id="WWCR01000010">
    <property type="protein sequence ID" value="MYM72897.1"/>
    <property type="molecule type" value="Genomic_DNA"/>
</dbReference>
<organism evidence="1 2">
    <name type="scientific">Duganella margarita</name>
    <dbReference type="NCBI Taxonomy" id="2692170"/>
    <lineage>
        <taxon>Bacteria</taxon>
        <taxon>Pseudomonadati</taxon>
        <taxon>Pseudomonadota</taxon>
        <taxon>Betaproteobacteria</taxon>
        <taxon>Burkholderiales</taxon>
        <taxon>Oxalobacteraceae</taxon>
        <taxon>Telluria group</taxon>
        <taxon>Duganella</taxon>
    </lineage>
</organism>
<dbReference type="Proteomes" id="UP000469734">
    <property type="component" value="Unassembled WGS sequence"/>
</dbReference>
<sequence length="139" mass="15938">MSDDKFQEAVLKILKLTHFGDLSWTKATPSKKLTEGTDSTFPLYFEAEYLGRKLGLFQERRRRTPTEVYIAKQTVALTLVPTDVESKWVEIPRLALLDDDGAVAYSFASSREVRDLLETVRYRTSGVDQFLDELLKTEN</sequence>
<gene>
    <name evidence="1" type="ORF">GTP56_11875</name>
</gene>
<reference evidence="1 2" key="1">
    <citation type="submission" date="2019-12" db="EMBL/GenBank/DDBJ databases">
        <title>Novel species isolated from a subtropical stream in China.</title>
        <authorList>
            <person name="Lu H."/>
        </authorList>
    </citation>
    <scope>NUCLEOTIDE SEQUENCE [LARGE SCALE GENOMIC DNA]</scope>
    <source>
        <strain evidence="1 2">FT134W</strain>
    </source>
</reference>
<comment type="caution">
    <text evidence="1">The sequence shown here is derived from an EMBL/GenBank/DDBJ whole genome shotgun (WGS) entry which is preliminary data.</text>
</comment>
<dbReference type="AlphaFoldDB" id="A0A7X4H045"/>
<protein>
    <submittedName>
        <fullName evidence="1">Uncharacterized protein</fullName>
    </submittedName>
</protein>
<evidence type="ECO:0000313" key="1">
    <source>
        <dbReference type="EMBL" id="MYM72897.1"/>
    </source>
</evidence>
<proteinExistence type="predicted"/>
<evidence type="ECO:0000313" key="2">
    <source>
        <dbReference type="Proteomes" id="UP000469734"/>
    </source>
</evidence>
<dbReference type="RefSeq" id="WP_161050241.1">
    <property type="nucleotide sequence ID" value="NZ_WWCR01000010.1"/>
</dbReference>
<name>A0A7X4H045_9BURK</name>
<accession>A0A7X4H045</accession>